<organism evidence="1 2">
    <name type="scientific">Panagrolaimus sp. ES5</name>
    <dbReference type="NCBI Taxonomy" id="591445"/>
    <lineage>
        <taxon>Eukaryota</taxon>
        <taxon>Metazoa</taxon>
        <taxon>Ecdysozoa</taxon>
        <taxon>Nematoda</taxon>
        <taxon>Chromadorea</taxon>
        <taxon>Rhabditida</taxon>
        <taxon>Tylenchina</taxon>
        <taxon>Panagrolaimomorpha</taxon>
        <taxon>Panagrolaimoidea</taxon>
        <taxon>Panagrolaimidae</taxon>
        <taxon>Panagrolaimus</taxon>
    </lineage>
</organism>
<protein>
    <submittedName>
        <fullName evidence="2">Uncharacterized protein</fullName>
    </submittedName>
</protein>
<sequence length="120" mass="14162">MIEFAVFFAGIVGPQVAEKNVQDQISIINRYITYLEKCKPFLSSRIKFCIMKLADLRDNKWKTNGNEQKWMDIIIRDFIFEEMQNDSGTFIFQRVKNSQSDEKISEKSVFVTFAVQYVRD</sequence>
<proteinExistence type="predicted"/>
<dbReference type="Proteomes" id="UP000887579">
    <property type="component" value="Unplaced"/>
</dbReference>
<evidence type="ECO:0000313" key="1">
    <source>
        <dbReference type="Proteomes" id="UP000887579"/>
    </source>
</evidence>
<dbReference type="WBParaSite" id="ES5_v2.g10773.t1">
    <property type="protein sequence ID" value="ES5_v2.g10773.t1"/>
    <property type="gene ID" value="ES5_v2.g10773"/>
</dbReference>
<reference evidence="2" key="1">
    <citation type="submission" date="2022-11" db="UniProtKB">
        <authorList>
            <consortium name="WormBaseParasite"/>
        </authorList>
    </citation>
    <scope>IDENTIFICATION</scope>
</reference>
<accession>A0AC34F1B8</accession>
<name>A0AC34F1B8_9BILA</name>
<evidence type="ECO:0000313" key="2">
    <source>
        <dbReference type="WBParaSite" id="ES5_v2.g10773.t1"/>
    </source>
</evidence>